<dbReference type="PANTHER" id="PTHR34580:SF3">
    <property type="entry name" value="PROTEIN PAFB"/>
    <property type="match status" value="1"/>
</dbReference>
<proteinExistence type="predicted"/>
<sequence length="230" mass="25435">MARPDRLLRLLQALRMLPAPVTAARLAQETGVSVRSIYRDIDSLRAAGAEIGGERGFGYCLVEDGTLPPQMFSRIEVEALALGLAEVRHIGDPALAAAAASVLAKVSATLPQVRQQQVLNAVSQVYRGEQAFAALPDMQVIREACWREEALKISYTDSQGQQTEREIWPLAIVYLDRSLMLLSWCCLRQAFRMFRADRVSATTATGASFRPQRVGLLRTYIAEMQAAKRD</sequence>
<dbReference type="AlphaFoldDB" id="A0A5C0AZT1"/>
<feature type="domain" description="Helix-turn-helix type 11" evidence="1">
    <location>
        <begin position="6"/>
        <end position="59"/>
    </location>
</feature>
<dbReference type="Pfam" id="PF13280">
    <property type="entry name" value="WYL"/>
    <property type="match status" value="1"/>
</dbReference>
<protein>
    <submittedName>
        <fullName evidence="3">YafY family transcriptional regulator</fullName>
    </submittedName>
</protein>
<dbReference type="InterPro" id="IPR013196">
    <property type="entry name" value="HTH_11"/>
</dbReference>
<dbReference type="Proteomes" id="UP000325161">
    <property type="component" value="Chromosome"/>
</dbReference>
<organism evidence="3 4">
    <name type="scientific">Pigmentiphaga aceris</name>
    <dbReference type="NCBI Taxonomy" id="1940612"/>
    <lineage>
        <taxon>Bacteria</taxon>
        <taxon>Pseudomonadati</taxon>
        <taxon>Pseudomonadota</taxon>
        <taxon>Betaproteobacteria</taxon>
        <taxon>Burkholderiales</taxon>
        <taxon>Alcaligenaceae</taxon>
        <taxon>Pigmentiphaga</taxon>
    </lineage>
</organism>
<dbReference type="KEGG" id="pacr:FXN63_19845"/>
<dbReference type="RefSeq" id="WP_148816885.1">
    <property type="nucleotide sequence ID" value="NZ_CP043046.1"/>
</dbReference>
<evidence type="ECO:0000259" key="2">
    <source>
        <dbReference type="Pfam" id="PF13280"/>
    </source>
</evidence>
<gene>
    <name evidence="3" type="ORF">FXN63_19845</name>
</gene>
<dbReference type="InterPro" id="IPR036388">
    <property type="entry name" value="WH-like_DNA-bd_sf"/>
</dbReference>
<dbReference type="InterPro" id="IPR036390">
    <property type="entry name" value="WH_DNA-bd_sf"/>
</dbReference>
<dbReference type="Gene3D" id="1.10.10.10">
    <property type="entry name" value="Winged helix-like DNA-binding domain superfamily/Winged helix DNA-binding domain"/>
    <property type="match status" value="1"/>
</dbReference>
<dbReference type="Pfam" id="PF08279">
    <property type="entry name" value="HTH_11"/>
    <property type="match status" value="1"/>
</dbReference>
<feature type="domain" description="WYL" evidence="2">
    <location>
        <begin position="138"/>
        <end position="201"/>
    </location>
</feature>
<dbReference type="OrthoDB" id="9807255at2"/>
<evidence type="ECO:0000259" key="1">
    <source>
        <dbReference type="Pfam" id="PF08279"/>
    </source>
</evidence>
<keyword evidence="4" id="KW-1185">Reference proteome</keyword>
<dbReference type="PANTHER" id="PTHR34580">
    <property type="match status" value="1"/>
</dbReference>
<dbReference type="PROSITE" id="PS52050">
    <property type="entry name" value="WYL"/>
    <property type="match status" value="1"/>
</dbReference>
<evidence type="ECO:0000313" key="4">
    <source>
        <dbReference type="Proteomes" id="UP000325161"/>
    </source>
</evidence>
<dbReference type="InterPro" id="IPR026881">
    <property type="entry name" value="WYL_dom"/>
</dbReference>
<reference evidence="3 4" key="1">
    <citation type="submission" date="2019-08" db="EMBL/GenBank/DDBJ databases">
        <title>Amphibian skin-associated Pigmentiphaga: genome sequence and occurrence across geography and hosts.</title>
        <authorList>
            <person name="Bletz M.C."/>
            <person name="Bunk B."/>
            <person name="Sproeer C."/>
            <person name="Biwer P."/>
            <person name="Reiter S."/>
            <person name="Rabemananjara F.C.E."/>
            <person name="Schulz S."/>
            <person name="Overmann J."/>
            <person name="Vences M."/>
        </authorList>
    </citation>
    <scope>NUCLEOTIDE SEQUENCE [LARGE SCALE GENOMIC DNA]</scope>
    <source>
        <strain evidence="3 4">Mada1488</strain>
    </source>
</reference>
<accession>A0A5C0AZT1</accession>
<evidence type="ECO:0000313" key="3">
    <source>
        <dbReference type="EMBL" id="QEI07838.1"/>
    </source>
</evidence>
<name>A0A5C0AZT1_9BURK</name>
<dbReference type="EMBL" id="CP043046">
    <property type="protein sequence ID" value="QEI07838.1"/>
    <property type="molecule type" value="Genomic_DNA"/>
</dbReference>
<dbReference type="SUPFAM" id="SSF46785">
    <property type="entry name" value="Winged helix' DNA-binding domain"/>
    <property type="match status" value="1"/>
</dbReference>
<dbReference type="InterPro" id="IPR051534">
    <property type="entry name" value="CBASS_pafABC_assoc_protein"/>
</dbReference>